<evidence type="ECO:0000313" key="1">
    <source>
        <dbReference type="EMBL" id="SCL91031.1"/>
    </source>
</evidence>
<reference evidence="1 2" key="1">
    <citation type="submission" date="2016-08" db="EMBL/GenBank/DDBJ databases">
        <authorList>
            <person name="Loux V."/>
            <person name="Rue O."/>
        </authorList>
    </citation>
    <scope>NUCLEOTIDE SEQUENCE [LARGE SCALE GENOMIC DNA]</scope>
    <source>
        <strain evidence="1 2">AFSSA_08CEB44bac</strain>
    </source>
</reference>
<evidence type="ECO:0000313" key="2">
    <source>
        <dbReference type="Proteomes" id="UP000242164"/>
    </source>
</evidence>
<proteinExistence type="predicted"/>
<protein>
    <submittedName>
        <fullName evidence="1">Uncharacterized protein</fullName>
    </submittedName>
</protein>
<dbReference type="RefSeq" id="WP_087098555.1">
    <property type="nucleotide sequence ID" value="NZ_CP066179.1"/>
</dbReference>
<comment type="caution">
    <text evidence="1">The sequence shown here is derived from an EMBL/GenBank/DDBJ whole genome shotgun (WGS) entry which is preliminary data.</text>
</comment>
<accession>A0AAX2CGG5</accession>
<organism evidence="1 2">
    <name type="scientific">Bacillus cytotoxicus</name>
    <dbReference type="NCBI Taxonomy" id="580165"/>
    <lineage>
        <taxon>Bacteria</taxon>
        <taxon>Bacillati</taxon>
        <taxon>Bacillota</taxon>
        <taxon>Bacilli</taxon>
        <taxon>Bacillales</taxon>
        <taxon>Bacillaceae</taxon>
        <taxon>Bacillus</taxon>
        <taxon>Bacillus cereus group</taxon>
    </lineage>
</organism>
<name>A0AAX2CGG5_9BACI</name>
<dbReference type="AlphaFoldDB" id="A0AAX2CGG5"/>
<dbReference type="EMBL" id="FMIK01000024">
    <property type="protein sequence ID" value="SCL91031.1"/>
    <property type="molecule type" value="Genomic_DNA"/>
</dbReference>
<sequence length="84" mass="9793">MKKVEIFDSAAHVNYVMHGELGNITISRMDPKVEVENDRKEVIEQAKDSVDEEGVAYQRYLTYVLEEKNQKDFQLKLSDMLTQL</sequence>
<dbReference type="Proteomes" id="UP000242164">
    <property type="component" value="Unassembled WGS sequence"/>
</dbReference>
<gene>
    <name evidence="1" type="ORF">BCB44BAC_01806</name>
</gene>